<evidence type="ECO:0000259" key="2">
    <source>
        <dbReference type="SMART" id="SM00382"/>
    </source>
</evidence>
<comment type="caution">
    <text evidence="3">The sequence shown here is derived from an EMBL/GenBank/DDBJ whole genome shotgun (WGS) entry which is preliminary data.</text>
</comment>
<accession>A0ABR4E3S4</accession>
<evidence type="ECO:0000256" key="1">
    <source>
        <dbReference type="SAM" id="MobiDB-lite"/>
    </source>
</evidence>
<organism evidence="3 4">
    <name type="scientific">Diaporthe vaccinii</name>
    <dbReference type="NCBI Taxonomy" id="105482"/>
    <lineage>
        <taxon>Eukaryota</taxon>
        <taxon>Fungi</taxon>
        <taxon>Dikarya</taxon>
        <taxon>Ascomycota</taxon>
        <taxon>Pezizomycotina</taxon>
        <taxon>Sordariomycetes</taxon>
        <taxon>Sordariomycetidae</taxon>
        <taxon>Diaporthales</taxon>
        <taxon>Diaporthaceae</taxon>
        <taxon>Diaporthe</taxon>
        <taxon>Diaporthe eres species complex</taxon>
    </lineage>
</organism>
<dbReference type="PANTHER" id="PTHR46411:SF3">
    <property type="entry name" value="AAA+ ATPASE DOMAIN-CONTAINING PROTEIN"/>
    <property type="match status" value="1"/>
</dbReference>
<dbReference type="Pfam" id="PF00004">
    <property type="entry name" value="AAA"/>
    <property type="match status" value="1"/>
</dbReference>
<dbReference type="SUPFAM" id="SSF52540">
    <property type="entry name" value="P-loop containing nucleoside triphosphate hydrolases"/>
    <property type="match status" value="1"/>
</dbReference>
<keyword evidence="4" id="KW-1185">Reference proteome</keyword>
<gene>
    <name evidence="3" type="ORF">FJTKL_00224</name>
</gene>
<dbReference type="InterPro" id="IPR027417">
    <property type="entry name" value="P-loop_NTPase"/>
</dbReference>
<dbReference type="EMBL" id="JBAWTH010000104">
    <property type="protein sequence ID" value="KAL2277087.1"/>
    <property type="molecule type" value="Genomic_DNA"/>
</dbReference>
<sequence length="744" mass="83614">MPQRFPSPSHPGFVPLYPADMPSYTEPVSFNPGLHGPPPIPDGGFITESSSSSGDPPPEEETIQDSQVGMTMESKNLYREDPQLPWQELSLEEIGIDFNAISASNKFALVVRREKRIGDTDQPAISLHSITIQSPLIKALLGPVFSEYQGINTSLKRLEFMAPFHEFFYRWTEITRVKARLQDATEVAHYGLLFDIISNEITPHIEQAGDLVKNGVISFEYLWSLFEPGTEIYSRVDEQDRLYLLLASRYVDIGPGMRVFSLTCRYVETDGTSFGFTTANLTISSFANVKPISDLNVLPSHLKSNIDAIRTRLHARGKKLEQLNGFHHKSYNGFYDFLEVPFGGSHKRYVRNGRVIVDCGSFLRYNADSQVNLAPLSGPPPSTHLDPLSSVLDIEDRDMMHFTTPAMRQMQHMARVSRRRFAGPPPTCQSKSLSDEHYVLCSPTVRGFCLRAKQWGVYNTGTLALPNRTNTLVVILYVDSIGEIEWSSDAFKQLVLPHDYKRIVWAFVEAQISQQDNFDDLVRGKGKGFIMLLSGEPGTGKTLTAESVADAMEKPLYSMSAGELGNQAVEVERNLQRVLELSTKWGAVLLLDECDVFMVKRSSSDLHRNQLVSVFLRLLEYYEGVMFLTTNRIESFDPAFESRIHLTINYPKLDQSSRLHIWRTFANLGAADGSTSELDEESMVRLAEAELNGRQIKNVVKTARLLAAGDKSPLRLDHVETVMRVKRGDRAYVGDNGSEVESEH</sequence>
<reference evidence="3 4" key="1">
    <citation type="submission" date="2024-03" db="EMBL/GenBank/DDBJ databases">
        <title>A high-quality draft genome sequence of Diaporthe vaccinii, a causative agent of upright dieback and viscid rot disease in cranberry plants.</title>
        <authorList>
            <person name="Sarrasin M."/>
            <person name="Lang B.F."/>
            <person name="Burger G."/>
        </authorList>
    </citation>
    <scope>NUCLEOTIDE SEQUENCE [LARGE SCALE GENOMIC DNA]</scope>
    <source>
        <strain evidence="3 4">IS7</strain>
    </source>
</reference>
<dbReference type="SMART" id="SM00382">
    <property type="entry name" value="AAA"/>
    <property type="match status" value="1"/>
</dbReference>
<dbReference type="InterPro" id="IPR054289">
    <property type="entry name" value="DUF7025"/>
</dbReference>
<evidence type="ECO:0000313" key="3">
    <source>
        <dbReference type="EMBL" id="KAL2277087.1"/>
    </source>
</evidence>
<dbReference type="InterPro" id="IPR003593">
    <property type="entry name" value="AAA+_ATPase"/>
</dbReference>
<feature type="domain" description="AAA+ ATPase" evidence="2">
    <location>
        <begin position="527"/>
        <end position="654"/>
    </location>
</feature>
<dbReference type="PANTHER" id="PTHR46411">
    <property type="entry name" value="FAMILY ATPASE, PUTATIVE-RELATED"/>
    <property type="match status" value="1"/>
</dbReference>
<protein>
    <recommendedName>
        <fullName evidence="2">AAA+ ATPase domain-containing protein</fullName>
    </recommendedName>
</protein>
<feature type="region of interest" description="Disordered" evidence="1">
    <location>
        <begin position="25"/>
        <end position="66"/>
    </location>
</feature>
<dbReference type="CDD" id="cd19481">
    <property type="entry name" value="RecA-like_protease"/>
    <property type="match status" value="1"/>
</dbReference>
<dbReference type="InterPro" id="IPR003959">
    <property type="entry name" value="ATPase_AAA_core"/>
</dbReference>
<dbReference type="Gene3D" id="3.40.50.300">
    <property type="entry name" value="P-loop containing nucleotide triphosphate hydrolases"/>
    <property type="match status" value="1"/>
</dbReference>
<dbReference type="Proteomes" id="UP001600888">
    <property type="component" value="Unassembled WGS sequence"/>
</dbReference>
<dbReference type="Pfam" id="PF22942">
    <property type="entry name" value="DUF7025"/>
    <property type="match status" value="1"/>
</dbReference>
<proteinExistence type="predicted"/>
<name>A0ABR4E3S4_9PEZI</name>
<evidence type="ECO:0000313" key="4">
    <source>
        <dbReference type="Proteomes" id="UP001600888"/>
    </source>
</evidence>